<proteinExistence type="predicted"/>
<gene>
    <name evidence="1" type="ORF">LCGC14_0271170</name>
</gene>
<protein>
    <submittedName>
        <fullName evidence="1">Uncharacterized protein</fullName>
    </submittedName>
</protein>
<organism evidence="1">
    <name type="scientific">marine sediment metagenome</name>
    <dbReference type="NCBI Taxonomy" id="412755"/>
    <lineage>
        <taxon>unclassified sequences</taxon>
        <taxon>metagenomes</taxon>
        <taxon>ecological metagenomes</taxon>
    </lineage>
</organism>
<reference evidence="1" key="1">
    <citation type="journal article" date="2015" name="Nature">
        <title>Complex archaea that bridge the gap between prokaryotes and eukaryotes.</title>
        <authorList>
            <person name="Spang A."/>
            <person name="Saw J.H."/>
            <person name="Jorgensen S.L."/>
            <person name="Zaremba-Niedzwiedzka K."/>
            <person name="Martijn J."/>
            <person name="Lind A.E."/>
            <person name="van Eijk R."/>
            <person name="Schleper C."/>
            <person name="Guy L."/>
            <person name="Ettema T.J."/>
        </authorList>
    </citation>
    <scope>NUCLEOTIDE SEQUENCE</scope>
</reference>
<comment type="caution">
    <text evidence="1">The sequence shown here is derived from an EMBL/GenBank/DDBJ whole genome shotgun (WGS) entry which is preliminary data.</text>
</comment>
<name>A0A0F9X420_9ZZZZ</name>
<evidence type="ECO:0000313" key="1">
    <source>
        <dbReference type="EMBL" id="KKN86248.1"/>
    </source>
</evidence>
<sequence>MFNIFKRKAKTDAKLSKAAVSEADFDIIHDLVLFEVTLTKEEQINLFLQWSQNARGMSLKALGNMVVNQCHGFQSRFTSSILAEKITYGTVFAQKLVDKMLDEKLIEPGRSNGNSDYQISLRGEQIRQFYVLKKGLRGSIYDRMDRFTAA</sequence>
<dbReference type="EMBL" id="LAZR01000150">
    <property type="protein sequence ID" value="KKN86248.1"/>
    <property type="molecule type" value="Genomic_DNA"/>
</dbReference>
<dbReference type="AlphaFoldDB" id="A0A0F9X420"/>
<accession>A0A0F9X420</accession>